<accession>A0A817XHF1</accession>
<dbReference type="EMBL" id="CAJNXB010001288">
    <property type="protein sequence ID" value="CAF3154372.1"/>
    <property type="molecule type" value="Genomic_DNA"/>
</dbReference>
<evidence type="ECO:0000313" key="1">
    <source>
        <dbReference type="EMBL" id="CAF3154372.1"/>
    </source>
</evidence>
<dbReference type="EMBL" id="CAJNYT010000735">
    <property type="protein sequence ID" value="CAF3368075.1"/>
    <property type="molecule type" value="Genomic_DNA"/>
</dbReference>
<dbReference type="AlphaFoldDB" id="A0A817XHF1"/>
<dbReference type="Proteomes" id="UP000663833">
    <property type="component" value="Unassembled WGS sequence"/>
</dbReference>
<dbReference type="Proteomes" id="UP000663872">
    <property type="component" value="Unassembled WGS sequence"/>
</dbReference>
<gene>
    <name evidence="4" type="ORF">FME351_LOCUS25223</name>
    <name evidence="2" type="ORF">GRG538_LOCUS7058</name>
    <name evidence="3" type="ORF">LUA448_LOCUS28191</name>
    <name evidence="1" type="ORF">TIS948_LOCUS9893</name>
</gene>
<proteinExistence type="predicted"/>
<sequence>MVPISMDNPAYSFEYSLTEQQPNANNQQEQNANRNQSNALSLITVTNKTKKTAMTPTPLYTTLFSSKLVMPYEILSLGNIHVGQHIHFQQPLVHLLCSYFWQ</sequence>
<dbReference type="EMBL" id="CAJNYU010003348">
    <property type="protein sequence ID" value="CAF3663615.1"/>
    <property type="molecule type" value="Genomic_DNA"/>
</dbReference>
<reference evidence="2" key="1">
    <citation type="submission" date="2021-02" db="EMBL/GenBank/DDBJ databases">
        <authorList>
            <person name="Nowell W R."/>
        </authorList>
    </citation>
    <scope>NUCLEOTIDE SEQUENCE</scope>
</reference>
<comment type="caution">
    <text evidence="2">The sequence shown here is derived from an EMBL/GenBank/DDBJ whole genome shotgun (WGS) entry which is preliminary data.</text>
</comment>
<organism evidence="2 5">
    <name type="scientific">Rotaria socialis</name>
    <dbReference type="NCBI Taxonomy" id="392032"/>
    <lineage>
        <taxon>Eukaryota</taxon>
        <taxon>Metazoa</taxon>
        <taxon>Spiralia</taxon>
        <taxon>Gnathifera</taxon>
        <taxon>Rotifera</taxon>
        <taxon>Eurotatoria</taxon>
        <taxon>Bdelloidea</taxon>
        <taxon>Philodinida</taxon>
        <taxon>Philodinidae</taxon>
        <taxon>Rotaria</taxon>
    </lineage>
</organism>
<name>A0A817XHF1_9BILA</name>
<evidence type="ECO:0000313" key="2">
    <source>
        <dbReference type="EMBL" id="CAF3368075.1"/>
    </source>
</evidence>
<dbReference type="Proteomes" id="UP000663825">
    <property type="component" value="Unassembled WGS sequence"/>
</dbReference>
<dbReference type="EMBL" id="CAJNYD010003968">
    <property type="protein sequence ID" value="CAF3555730.1"/>
    <property type="molecule type" value="Genomic_DNA"/>
</dbReference>
<protein>
    <submittedName>
        <fullName evidence="2">Uncharacterized protein</fullName>
    </submittedName>
</protein>
<evidence type="ECO:0000313" key="3">
    <source>
        <dbReference type="EMBL" id="CAF3555730.1"/>
    </source>
</evidence>
<dbReference type="Proteomes" id="UP000663869">
    <property type="component" value="Unassembled WGS sequence"/>
</dbReference>
<evidence type="ECO:0000313" key="4">
    <source>
        <dbReference type="EMBL" id="CAF3663615.1"/>
    </source>
</evidence>
<evidence type="ECO:0000313" key="5">
    <source>
        <dbReference type="Proteomes" id="UP000663872"/>
    </source>
</evidence>